<reference evidence="3" key="2">
    <citation type="submission" date="2015-01" db="EMBL/GenBank/DDBJ databases">
        <title>Evolutionary Origins and Diversification of the Mycorrhizal Mutualists.</title>
        <authorList>
            <consortium name="DOE Joint Genome Institute"/>
            <consortium name="Mycorrhizal Genomics Consortium"/>
            <person name="Kohler A."/>
            <person name="Kuo A."/>
            <person name="Nagy L.G."/>
            <person name="Floudas D."/>
            <person name="Copeland A."/>
            <person name="Barry K.W."/>
            <person name="Cichocki N."/>
            <person name="Veneault-Fourrey C."/>
            <person name="LaButti K."/>
            <person name="Lindquist E.A."/>
            <person name="Lipzen A."/>
            <person name="Lundell T."/>
            <person name="Morin E."/>
            <person name="Murat C."/>
            <person name="Riley R."/>
            <person name="Ohm R."/>
            <person name="Sun H."/>
            <person name="Tunlid A."/>
            <person name="Henrissat B."/>
            <person name="Grigoriev I.V."/>
            <person name="Hibbett D.S."/>
            <person name="Martin F."/>
        </authorList>
    </citation>
    <scope>NUCLEOTIDE SEQUENCE [LARGE SCALE GENOMIC DNA]</scope>
    <source>
        <strain evidence="3">Ve08.2h10</strain>
    </source>
</reference>
<organism evidence="2 3">
    <name type="scientific">Paxillus rubicundulus Ve08.2h10</name>
    <dbReference type="NCBI Taxonomy" id="930991"/>
    <lineage>
        <taxon>Eukaryota</taxon>
        <taxon>Fungi</taxon>
        <taxon>Dikarya</taxon>
        <taxon>Basidiomycota</taxon>
        <taxon>Agaricomycotina</taxon>
        <taxon>Agaricomycetes</taxon>
        <taxon>Agaricomycetidae</taxon>
        <taxon>Boletales</taxon>
        <taxon>Paxilineae</taxon>
        <taxon>Paxillaceae</taxon>
        <taxon>Paxillus</taxon>
    </lineage>
</organism>
<dbReference type="OrthoDB" id="10405305at2759"/>
<feature type="region of interest" description="Disordered" evidence="1">
    <location>
        <begin position="94"/>
        <end position="124"/>
    </location>
</feature>
<feature type="compositionally biased region" description="Basic and acidic residues" evidence="1">
    <location>
        <begin position="111"/>
        <end position="124"/>
    </location>
</feature>
<feature type="non-terminal residue" evidence="2">
    <location>
        <position position="151"/>
    </location>
</feature>
<feature type="region of interest" description="Disordered" evidence="1">
    <location>
        <begin position="34"/>
        <end position="77"/>
    </location>
</feature>
<dbReference type="EMBL" id="KN828700">
    <property type="protein sequence ID" value="KIK74620.1"/>
    <property type="molecule type" value="Genomic_DNA"/>
</dbReference>
<sequence>SYCSTQSGTKSTGTHNITTQELCNIIGNEYRRRKRESGSDNVNNDMHAGTSVSTTTYYTKDAGHGKKQKVNKGKPKCDNCSWFRHIAADCHRKVGAKEQLAKKKSTPKGNKGKEHANQAHDIKEDKEMDVAFNTTYDVSMNENDNTIDMYS</sequence>
<evidence type="ECO:0008006" key="4">
    <source>
        <dbReference type="Google" id="ProtNLM"/>
    </source>
</evidence>
<accession>A0A0D0DBI4</accession>
<gene>
    <name evidence="2" type="ORF">PAXRUDRAFT_123743</name>
</gene>
<feature type="compositionally biased region" description="Basic residues" evidence="1">
    <location>
        <begin position="65"/>
        <end position="74"/>
    </location>
</feature>
<feature type="non-terminal residue" evidence="2">
    <location>
        <position position="1"/>
    </location>
</feature>
<evidence type="ECO:0000313" key="3">
    <source>
        <dbReference type="Proteomes" id="UP000054538"/>
    </source>
</evidence>
<evidence type="ECO:0000256" key="1">
    <source>
        <dbReference type="SAM" id="MobiDB-lite"/>
    </source>
</evidence>
<dbReference type="HOGENOM" id="CLU_093555_0_0_1"/>
<evidence type="ECO:0000313" key="2">
    <source>
        <dbReference type="EMBL" id="KIK74620.1"/>
    </source>
</evidence>
<reference evidence="2 3" key="1">
    <citation type="submission" date="2014-04" db="EMBL/GenBank/DDBJ databases">
        <authorList>
            <consortium name="DOE Joint Genome Institute"/>
            <person name="Kuo A."/>
            <person name="Kohler A."/>
            <person name="Jargeat P."/>
            <person name="Nagy L.G."/>
            <person name="Floudas D."/>
            <person name="Copeland A."/>
            <person name="Barry K.W."/>
            <person name="Cichocki N."/>
            <person name="Veneault-Fourrey C."/>
            <person name="LaButti K."/>
            <person name="Lindquist E.A."/>
            <person name="Lipzen A."/>
            <person name="Lundell T."/>
            <person name="Morin E."/>
            <person name="Murat C."/>
            <person name="Sun H."/>
            <person name="Tunlid A."/>
            <person name="Henrissat B."/>
            <person name="Grigoriev I.V."/>
            <person name="Hibbett D.S."/>
            <person name="Martin F."/>
            <person name="Nordberg H.P."/>
            <person name="Cantor M.N."/>
            <person name="Hua S.X."/>
        </authorList>
    </citation>
    <scope>NUCLEOTIDE SEQUENCE [LARGE SCALE GENOMIC DNA]</scope>
    <source>
        <strain evidence="2 3">Ve08.2h10</strain>
    </source>
</reference>
<name>A0A0D0DBI4_9AGAM</name>
<proteinExistence type="predicted"/>
<feature type="compositionally biased region" description="Polar residues" evidence="1">
    <location>
        <begin position="39"/>
        <end position="58"/>
    </location>
</feature>
<protein>
    <recommendedName>
        <fullName evidence="4">CCHC-type domain-containing protein</fullName>
    </recommendedName>
</protein>
<dbReference type="Proteomes" id="UP000054538">
    <property type="component" value="Unassembled WGS sequence"/>
</dbReference>
<keyword evidence="3" id="KW-1185">Reference proteome</keyword>
<dbReference type="AlphaFoldDB" id="A0A0D0DBI4"/>
<dbReference type="InParanoid" id="A0A0D0DBI4"/>